<gene>
    <name evidence="5" type="ORF">ACFVKH_11865</name>
</gene>
<evidence type="ECO:0000256" key="2">
    <source>
        <dbReference type="PROSITE-ProRule" id="PRU00169"/>
    </source>
</evidence>
<dbReference type="Gene3D" id="3.30.70.1230">
    <property type="entry name" value="Nucleotide cyclase"/>
    <property type="match status" value="1"/>
</dbReference>
<feature type="domain" description="Guanylate cyclase" evidence="4">
    <location>
        <begin position="199"/>
        <end position="329"/>
    </location>
</feature>
<dbReference type="InterPro" id="IPR001789">
    <property type="entry name" value="Sig_transdc_resp-reg_receiver"/>
</dbReference>
<dbReference type="EMBL" id="JBHZOL010000075">
    <property type="protein sequence ID" value="MFE4106980.1"/>
    <property type="molecule type" value="Genomic_DNA"/>
</dbReference>
<dbReference type="Gene3D" id="3.40.50.2300">
    <property type="match status" value="1"/>
</dbReference>
<protein>
    <submittedName>
        <fullName evidence="5">Response regulator</fullName>
    </submittedName>
</protein>
<evidence type="ECO:0000256" key="1">
    <source>
        <dbReference type="ARBA" id="ARBA00005381"/>
    </source>
</evidence>
<keyword evidence="2" id="KW-0597">Phosphoprotein</keyword>
<evidence type="ECO:0000259" key="3">
    <source>
        <dbReference type="PROSITE" id="PS50110"/>
    </source>
</evidence>
<dbReference type="InterPro" id="IPR029787">
    <property type="entry name" value="Nucleotide_cyclase"/>
</dbReference>
<dbReference type="InterPro" id="IPR001054">
    <property type="entry name" value="A/G_cyclase"/>
</dbReference>
<dbReference type="PROSITE" id="PS50125">
    <property type="entry name" value="GUANYLATE_CYCLASE_2"/>
    <property type="match status" value="1"/>
</dbReference>
<dbReference type="SUPFAM" id="SSF52172">
    <property type="entry name" value="CheY-like"/>
    <property type="match status" value="1"/>
</dbReference>
<dbReference type="CDD" id="cd07302">
    <property type="entry name" value="CHD"/>
    <property type="match status" value="1"/>
</dbReference>
<evidence type="ECO:0000313" key="6">
    <source>
        <dbReference type="Proteomes" id="UP001600165"/>
    </source>
</evidence>
<dbReference type="Proteomes" id="UP001600165">
    <property type="component" value="Unassembled WGS sequence"/>
</dbReference>
<dbReference type="Pfam" id="PF00211">
    <property type="entry name" value="Guanylate_cyc"/>
    <property type="match status" value="1"/>
</dbReference>
<comment type="similarity">
    <text evidence="1">Belongs to the adenylyl cyclase class-3 family.</text>
</comment>
<dbReference type="PROSITE" id="PS50110">
    <property type="entry name" value="RESPONSE_REGULATORY"/>
    <property type="match status" value="1"/>
</dbReference>
<dbReference type="PANTHER" id="PTHR43081">
    <property type="entry name" value="ADENYLATE CYCLASE, TERMINAL-DIFFERENTIATION SPECIFIC-RELATED"/>
    <property type="match status" value="1"/>
</dbReference>
<dbReference type="SMART" id="SM00044">
    <property type="entry name" value="CYCc"/>
    <property type="match status" value="1"/>
</dbReference>
<dbReference type="Pfam" id="PF00072">
    <property type="entry name" value="Response_reg"/>
    <property type="match status" value="1"/>
</dbReference>
<dbReference type="InterPro" id="IPR050697">
    <property type="entry name" value="Adenylyl/Guanylyl_Cyclase_3/4"/>
</dbReference>
<reference evidence="5 6" key="1">
    <citation type="submission" date="2024-10" db="EMBL/GenBank/DDBJ databases">
        <authorList>
            <person name="Ratan Roy A."/>
            <person name="Morales Sandoval P.H."/>
            <person name="De Los Santos Villalobos S."/>
            <person name="Chakraborty S."/>
            <person name="Mukherjee J."/>
        </authorList>
    </citation>
    <scope>NUCLEOTIDE SEQUENCE [LARGE SCALE GENOMIC DNA]</scope>
    <source>
        <strain evidence="5 6">S1</strain>
    </source>
</reference>
<sequence length="387" mass="42764">MMPAPYILLVDDEPHNLLLLEELLAAEGYVTCSVASGMEALEQAQTQRPELILLDVMMPDMDGFEVCEQLRTNAALQTVPVIFLTALDDDASRLKGLAAMGDDYLTKPINADLMLTKIDSLLRLRQLQQAAYETKINQQVRAFQAAQVKSRQQMLAAQKINEALSEKFRLFVPDQFLQRVAPQGVESIELGNAIESEVTILFCDIRNFTAIAETQSAQETFTWLNTFFTLINQVVEACHGFIDKYLGDAVMVVFDRSHRHAVDGLTAVVKISQALVQLNQSPAVAELGSPIRIGMGLHTGSAVIGTIGASRRMDTTVVGDVVNTAARLEELTKTYACQAITSEAVVQQLPNNHPFQLRWVAQVAPRGKQAQIQLYEVLGMDETQQPY</sequence>
<name>A0ABW6IH90_9CYAN</name>
<dbReference type="PANTHER" id="PTHR43081:SF1">
    <property type="entry name" value="ADENYLATE CYCLASE, TERMINAL-DIFFERENTIATION SPECIFIC"/>
    <property type="match status" value="1"/>
</dbReference>
<comment type="caution">
    <text evidence="5">The sequence shown here is derived from an EMBL/GenBank/DDBJ whole genome shotgun (WGS) entry which is preliminary data.</text>
</comment>
<keyword evidence="6" id="KW-1185">Reference proteome</keyword>
<dbReference type="RefSeq" id="WP_377965257.1">
    <property type="nucleotide sequence ID" value="NZ_JBHZOL010000075.1"/>
</dbReference>
<dbReference type="SMART" id="SM00448">
    <property type="entry name" value="REC"/>
    <property type="match status" value="1"/>
</dbReference>
<feature type="modified residue" description="4-aspartylphosphate" evidence="2">
    <location>
        <position position="55"/>
    </location>
</feature>
<evidence type="ECO:0000259" key="4">
    <source>
        <dbReference type="PROSITE" id="PS50125"/>
    </source>
</evidence>
<accession>A0ABW6IH90</accession>
<feature type="domain" description="Response regulatory" evidence="3">
    <location>
        <begin position="6"/>
        <end position="122"/>
    </location>
</feature>
<evidence type="ECO:0000313" key="5">
    <source>
        <dbReference type="EMBL" id="MFE4106980.1"/>
    </source>
</evidence>
<dbReference type="SUPFAM" id="SSF55073">
    <property type="entry name" value="Nucleotide cyclase"/>
    <property type="match status" value="1"/>
</dbReference>
<organism evidence="5 6">
    <name type="scientific">Almyronema epifaneia S1</name>
    <dbReference type="NCBI Taxonomy" id="2991925"/>
    <lineage>
        <taxon>Bacteria</taxon>
        <taxon>Bacillati</taxon>
        <taxon>Cyanobacteriota</taxon>
        <taxon>Cyanophyceae</taxon>
        <taxon>Nodosilineales</taxon>
        <taxon>Nodosilineaceae</taxon>
        <taxon>Almyronema</taxon>
        <taxon>Almyronema epifaneia</taxon>
    </lineage>
</organism>
<dbReference type="InterPro" id="IPR011006">
    <property type="entry name" value="CheY-like_superfamily"/>
</dbReference>
<proteinExistence type="inferred from homology"/>